<organism evidence="1 2">
    <name type="scientific">Allacma fusca</name>
    <dbReference type="NCBI Taxonomy" id="39272"/>
    <lineage>
        <taxon>Eukaryota</taxon>
        <taxon>Metazoa</taxon>
        <taxon>Ecdysozoa</taxon>
        <taxon>Arthropoda</taxon>
        <taxon>Hexapoda</taxon>
        <taxon>Collembola</taxon>
        <taxon>Symphypleona</taxon>
        <taxon>Sminthuridae</taxon>
        <taxon>Allacma</taxon>
    </lineage>
</organism>
<dbReference type="EMBL" id="CAJVCH010565172">
    <property type="protein sequence ID" value="CAG7832465.1"/>
    <property type="molecule type" value="Genomic_DNA"/>
</dbReference>
<sequence>METKSHSGHKLDQKGFPQMSFSAHAILSYNAL</sequence>
<dbReference type="Proteomes" id="UP000708208">
    <property type="component" value="Unassembled WGS sequence"/>
</dbReference>
<gene>
    <name evidence="1" type="ORF">AFUS01_LOCUS42149</name>
</gene>
<evidence type="ECO:0000313" key="1">
    <source>
        <dbReference type="EMBL" id="CAG7832465.1"/>
    </source>
</evidence>
<keyword evidence="2" id="KW-1185">Reference proteome</keyword>
<dbReference type="AlphaFoldDB" id="A0A8J2LEA2"/>
<comment type="caution">
    <text evidence="1">The sequence shown here is derived from an EMBL/GenBank/DDBJ whole genome shotgun (WGS) entry which is preliminary data.</text>
</comment>
<proteinExistence type="predicted"/>
<evidence type="ECO:0000313" key="2">
    <source>
        <dbReference type="Proteomes" id="UP000708208"/>
    </source>
</evidence>
<name>A0A8J2LEA2_9HEXA</name>
<feature type="non-terminal residue" evidence="1">
    <location>
        <position position="32"/>
    </location>
</feature>
<protein>
    <submittedName>
        <fullName evidence="1">Uncharacterized protein</fullName>
    </submittedName>
</protein>
<accession>A0A8J2LEA2</accession>
<reference evidence="1" key="1">
    <citation type="submission" date="2021-06" db="EMBL/GenBank/DDBJ databases">
        <authorList>
            <person name="Hodson N. C."/>
            <person name="Mongue J. A."/>
            <person name="Jaron S. K."/>
        </authorList>
    </citation>
    <scope>NUCLEOTIDE SEQUENCE</scope>
</reference>